<name>A0A3B0PMX1_9BACT</name>
<dbReference type="KEGG" id="medw:NCTC10132_01371"/>
<gene>
    <name evidence="1" type="primary">MCYN0021</name>
    <name evidence="1" type="ORF">NCTC10132_01371</name>
</gene>
<evidence type="ECO:0000313" key="2">
    <source>
        <dbReference type="Proteomes" id="UP000257559"/>
    </source>
</evidence>
<dbReference type="Proteomes" id="UP000257559">
    <property type="component" value="Chromosome"/>
</dbReference>
<reference evidence="2" key="1">
    <citation type="submission" date="2018-06" db="EMBL/GenBank/DDBJ databases">
        <authorList>
            <consortium name="Pathogen Informatics"/>
        </authorList>
    </citation>
    <scope>NUCLEOTIDE SEQUENCE [LARGE SCALE GENOMIC DNA]</scope>
    <source>
        <strain evidence="2">NCTC10132</strain>
    </source>
</reference>
<accession>A0A3B0PMX1</accession>
<organism evidence="1 2">
    <name type="scientific">Mycoplasmopsis edwardii</name>
    <dbReference type="NCBI Taxonomy" id="53558"/>
    <lineage>
        <taxon>Bacteria</taxon>
        <taxon>Bacillati</taxon>
        <taxon>Mycoplasmatota</taxon>
        <taxon>Mycoplasmoidales</taxon>
        <taxon>Metamycoplasmataceae</taxon>
        <taxon>Mycoplasmopsis</taxon>
    </lineage>
</organism>
<dbReference type="EMBL" id="LS991951">
    <property type="protein sequence ID" value="SYV97999.1"/>
    <property type="molecule type" value="Genomic_DNA"/>
</dbReference>
<protein>
    <submittedName>
        <fullName evidence="1">Uncharacterized protein</fullName>
    </submittedName>
</protein>
<dbReference type="AlphaFoldDB" id="A0A3B0PMX1"/>
<sequence length="82" mass="9188">MIKAIQKYPFSIPVIHPRTPSLIQGIPTKKIIKNAVEILANETYFFQNINPKKNTAAIGKRVMLIDINKPIEVATPLPPLNL</sequence>
<evidence type="ECO:0000313" key="1">
    <source>
        <dbReference type="EMBL" id="SYV97999.1"/>
    </source>
</evidence>
<proteinExistence type="predicted"/>
<keyword evidence="2" id="KW-1185">Reference proteome</keyword>